<name>A0A8J4TGT0_CLAMG</name>
<dbReference type="InterPro" id="IPR016187">
    <property type="entry name" value="CTDL_fold"/>
</dbReference>
<proteinExistence type="predicted"/>
<accession>A0A8J4TGT0</accession>
<protein>
    <submittedName>
        <fullName evidence="1">C-type lectin domain family 6 member A-like</fullName>
    </submittedName>
</protein>
<dbReference type="InterPro" id="IPR016186">
    <property type="entry name" value="C-type_lectin-like/link_sf"/>
</dbReference>
<gene>
    <name evidence="1" type="ORF">DAT39_019950</name>
</gene>
<comment type="caution">
    <text evidence="1">The sequence shown here is derived from an EMBL/GenBank/DDBJ whole genome shotgun (WGS) entry which is preliminary data.</text>
</comment>
<dbReference type="OrthoDB" id="538816at2759"/>
<dbReference type="EMBL" id="QNUK01000695">
    <property type="protein sequence ID" value="KAF5890348.1"/>
    <property type="molecule type" value="Genomic_DNA"/>
</dbReference>
<dbReference type="Gene3D" id="3.10.100.10">
    <property type="entry name" value="Mannose-Binding Protein A, subunit A"/>
    <property type="match status" value="1"/>
</dbReference>
<keyword evidence="2" id="KW-1185">Reference proteome</keyword>
<sequence>MQDDDYVNTQNWHPFHRTYPGSGMMLQKDHMSLITGKCRTPLERTVLLWVMDLVSSQIGETHWIGLNDLETEGEWIWVNNQPLKKTNVT</sequence>
<organism evidence="1 2">
    <name type="scientific">Clarias magur</name>
    <name type="common">Asian catfish</name>
    <name type="synonym">Macropteronotus magur</name>
    <dbReference type="NCBI Taxonomy" id="1594786"/>
    <lineage>
        <taxon>Eukaryota</taxon>
        <taxon>Metazoa</taxon>
        <taxon>Chordata</taxon>
        <taxon>Craniata</taxon>
        <taxon>Vertebrata</taxon>
        <taxon>Euteleostomi</taxon>
        <taxon>Actinopterygii</taxon>
        <taxon>Neopterygii</taxon>
        <taxon>Teleostei</taxon>
        <taxon>Ostariophysi</taxon>
        <taxon>Siluriformes</taxon>
        <taxon>Clariidae</taxon>
        <taxon>Clarias</taxon>
    </lineage>
</organism>
<evidence type="ECO:0000313" key="1">
    <source>
        <dbReference type="EMBL" id="KAF5890348.1"/>
    </source>
</evidence>
<evidence type="ECO:0000313" key="2">
    <source>
        <dbReference type="Proteomes" id="UP000727407"/>
    </source>
</evidence>
<reference evidence="1" key="1">
    <citation type="submission" date="2020-07" db="EMBL/GenBank/DDBJ databases">
        <title>Clarias magur genome sequencing, assembly and annotation.</title>
        <authorList>
            <person name="Kushwaha B."/>
            <person name="Kumar R."/>
            <person name="Das P."/>
            <person name="Joshi C.G."/>
            <person name="Kumar D."/>
            <person name="Nagpure N.S."/>
            <person name="Pandey M."/>
            <person name="Agarwal S."/>
            <person name="Srivastava S."/>
            <person name="Singh M."/>
            <person name="Sahoo L."/>
            <person name="Jayasankar P."/>
            <person name="Meher P.K."/>
            <person name="Koringa P.G."/>
            <person name="Iquebal M.A."/>
            <person name="Das S.P."/>
            <person name="Bit A."/>
            <person name="Patnaik S."/>
            <person name="Patel N."/>
            <person name="Shah T.M."/>
            <person name="Hinsu A."/>
            <person name="Jena J.K."/>
        </authorList>
    </citation>
    <scope>NUCLEOTIDE SEQUENCE</scope>
    <source>
        <strain evidence="1">CIFAMagur01</strain>
        <tissue evidence="1">Testis</tissue>
    </source>
</reference>
<dbReference type="AlphaFoldDB" id="A0A8J4TGT0"/>
<dbReference type="Proteomes" id="UP000727407">
    <property type="component" value="Unassembled WGS sequence"/>
</dbReference>
<dbReference type="SUPFAM" id="SSF56436">
    <property type="entry name" value="C-type lectin-like"/>
    <property type="match status" value="1"/>
</dbReference>